<evidence type="ECO:0000256" key="2">
    <source>
        <dbReference type="SAM" id="MobiDB-lite"/>
    </source>
</evidence>
<dbReference type="Gene3D" id="2.40.50.40">
    <property type="match status" value="2"/>
</dbReference>
<dbReference type="AlphaFoldDB" id="A0A9N9Y0Y2"/>
<dbReference type="Pfam" id="PF00385">
    <property type="entry name" value="Chromo"/>
    <property type="match status" value="1"/>
</dbReference>
<dbReference type="SMART" id="SM00298">
    <property type="entry name" value="CHROMO"/>
    <property type="match status" value="2"/>
</dbReference>
<dbReference type="InterPro" id="IPR016197">
    <property type="entry name" value="Chromo-like_dom_sf"/>
</dbReference>
<comment type="subunit">
    <text evidence="1">Component of the NuA4 histone acetyltransferase complex.</text>
</comment>
<dbReference type="EMBL" id="CABFNO020001355">
    <property type="protein sequence ID" value="CAG9983070.1"/>
    <property type="molecule type" value="Genomic_DNA"/>
</dbReference>
<gene>
    <name evidence="4" type="ORF">CBYS24578_00018013</name>
</gene>
<protein>
    <recommendedName>
        <fullName evidence="3">Chromo domain-containing protein</fullName>
    </recommendedName>
</protein>
<feature type="domain" description="Chromo" evidence="3">
    <location>
        <begin position="92"/>
        <end position="157"/>
    </location>
</feature>
<organism evidence="4 5">
    <name type="scientific">Clonostachys byssicola</name>
    <dbReference type="NCBI Taxonomy" id="160290"/>
    <lineage>
        <taxon>Eukaryota</taxon>
        <taxon>Fungi</taxon>
        <taxon>Dikarya</taxon>
        <taxon>Ascomycota</taxon>
        <taxon>Pezizomycotina</taxon>
        <taxon>Sordariomycetes</taxon>
        <taxon>Hypocreomycetidae</taxon>
        <taxon>Hypocreales</taxon>
        <taxon>Bionectriaceae</taxon>
        <taxon>Clonostachys</taxon>
    </lineage>
</organism>
<dbReference type="InterPro" id="IPR023780">
    <property type="entry name" value="Chromo_domain"/>
</dbReference>
<feature type="region of interest" description="Disordered" evidence="2">
    <location>
        <begin position="1"/>
        <end position="27"/>
    </location>
</feature>
<dbReference type="GO" id="GO:0006338">
    <property type="term" value="P:chromatin remodeling"/>
    <property type="evidence" value="ECO:0007669"/>
    <property type="project" value="UniProtKB-ARBA"/>
</dbReference>
<comment type="caution">
    <text evidence="4">The sequence shown here is derived from an EMBL/GenBank/DDBJ whole genome shotgun (WGS) entry which is preliminary data.</text>
</comment>
<dbReference type="OrthoDB" id="433924at2759"/>
<reference evidence="5" key="1">
    <citation type="submission" date="2019-06" db="EMBL/GenBank/DDBJ databases">
        <authorList>
            <person name="Broberg M."/>
        </authorList>
    </citation>
    <scope>NUCLEOTIDE SEQUENCE [LARGE SCALE GENOMIC DNA]</scope>
</reference>
<proteinExistence type="predicted"/>
<accession>A0A9N9Y0Y2</accession>
<reference evidence="4 5" key="2">
    <citation type="submission" date="2021-10" db="EMBL/GenBank/DDBJ databases">
        <authorList>
            <person name="Piombo E."/>
        </authorList>
    </citation>
    <scope>NUCLEOTIDE SEQUENCE [LARGE SCALE GENOMIC DNA]</scope>
</reference>
<dbReference type="SUPFAM" id="SSF54160">
    <property type="entry name" value="Chromo domain-like"/>
    <property type="match status" value="2"/>
</dbReference>
<evidence type="ECO:0000259" key="3">
    <source>
        <dbReference type="PROSITE" id="PS50013"/>
    </source>
</evidence>
<evidence type="ECO:0000313" key="4">
    <source>
        <dbReference type="EMBL" id="CAG9983070.1"/>
    </source>
</evidence>
<sequence length="159" mass="18656">MSTTDSASADGDTPATYRCPSSPPQRPRREFTAIIGHRWEKGEFQLHIKWVGVDPTWVRERSLHRDSKAALLHYWQSLPNGRPMNPDDDEVFEVFRFRDDKAGKRGKRGKKRLLLTEWVGYDEKEMTWEPEEEMVKAVPELVDLFWAEKAVFKAKNDFF</sequence>
<evidence type="ECO:0000256" key="1">
    <source>
        <dbReference type="ARBA" id="ARBA00011353"/>
    </source>
</evidence>
<keyword evidence="5" id="KW-1185">Reference proteome</keyword>
<name>A0A9N9Y0Y2_9HYPO</name>
<dbReference type="InterPro" id="IPR000953">
    <property type="entry name" value="Chromo/chromo_shadow_dom"/>
</dbReference>
<dbReference type="CDD" id="cd00024">
    <property type="entry name" value="CD_CSD"/>
    <property type="match status" value="2"/>
</dbReference>
<dbReference type="Proteomes" id="UP000754883">
    <property type="component" value="Unassembled WGS sequence"/>
</dbReference>
<evidence type="ECO:0000313" key="5">
    <source>
        <dbReference type="Proteomes" id="UP000754883"/>
    </source>
</evidence>
<dbReference type="PROSITE" id="PS50013">
    <property type="entry name" value="CHROMO_2"/>
    <property type="match status" value="1"/>
</dbReference>